<dbReference type="SMART" id="SM00924">
    <property type="entry name" value="MgtE_N"/>
    <property type="match status" value="1"/>
</dbReference>
<dbReference type="GO" id="GO:0015095">
    <property type="term" value="F:magnesium ion transmembrane transporter activity"/>
    <property type="evidence" value="ECO:0007669"/>
    <property type="project" value="InterPro"/>
</dbReference>
<dbReference type="InterPro" id="IPR006668">
    <property type="entry name" value="Mg_transptr_MgtE_intracell_dom"/>
</dbReference>
<name>A0A1F5ZU25_9BACT</name>
<dbReference type="InterPro" id="IPR038076">
    <property type="entry name" value="MgtE_N_sf"/>
</dbReference>
<dbReference type="Gene3D" id="2.30.30.240">
    <property type="entry name" value="PRC-barrel domain"/>
    <property type="match status" value="1"/>
</dbReference>
<dbReference type="Pfam" id="PF05239">
    <property type="entry name" value="PRC"/>
    <property type="match status" value="1"/>
</dbReference>
<dbReference type="STRING" id="1798383.A3D78_02965"/>
<dbReference type="GO" id="GO:0016020">
    <property type="term" value="C:membrane"/>
    <property type="evidence" value="ECO:0007669"/>
    <property type="project" value="InterPro"/>
</dbReference>
<dbReference type="SMART" id="SM00116">
    <property type="entry name" value="CBS"/>
    <property type="match status" value="1"/>
</dbReference>
<dbReference type="SUPFAM" id="SSF158791">
    <property type="entry name" value="MgtE N-terminal domain-like"/>
    <property type="match status" value="1"/>
</dbReference>
<dbReference type="PANTHER" id="PTHR43773">
    <property type="entry name" value="MAGNESIUM TRANSPORTER MGTE"/>
    <property type="match status" value="1"/>
</dbReference>
<dbReference type="PANTHER" id="PTHR43773:SF1">
    <property type="entry name" value="MAGNESIUM TRANSPORTER MGTE"/>
    <property type="match status" value="1"/>
</dbReference>
<dbReference type="InterPro" id="IPR006669">
    <property type="entry name" value="MgtE_transporter"/>
</dbReference>
<dbReference type="Pfam" id="PF03448">
    <property type="entry name" value="MgtE_N"/>
    <property type="match status" value="1"/>
</dbReference>
<gene>
    <name evidence="3" type="ORF">A3D78_02965</name>
</gene>
<feature type="domain" description="CBS" evidence="2">
    <location>
        <begin position="348"/>
        <end position="402"/>
    </location>
</feature>
<evidence type="ECO:0000313" key="3">
    <source>
        <dbReference type="EMBL" id="OGG15844.1"/>
    </source>
</evidence>
<dbReference type="Gene3D" id="1.25.60.10">
    <property type="entry name" value="MgtE N-terminal domain-like"/>
    <property type="match status" value="1"/>
</dbReference>
<evidence type="ECO:0000256" key="1">
    <source>
        <dbReference type="PROSITE-ProRule" id="PRU00703"/>
    </source>
</evidence>
<evidence type="ECO:0000259" key="2">
    <source>
        <dbReference type="PROSITE" id="PS51371"/>
    </source>
</evidence>
<protein>
    <recommendedName>
        <fullName evidence="2">CBS domain-containing protein</fullName>
    </recommendedName>
</protein>
<dbReference type="Pfam" id="PF00571">
    <property type="entry name" value="CBS"/>
    <property type="match status" value="2"/>
</dbReference>
<keyword evidence="1" id="KW-0129">CBS domain</keyword>
<dbReference type="Proteomes" id="UP000176253">
    <property type="component" value="Unassembled WGS sequence"/>
</dbReference>
<reference evidence="3 4" key="1">
    <citation type="journal article" date="2016" name="Nat. Commun.">
        <title>Thousands of microbial genomes shed light on interconnected biogeochemical processes in an aquifer system.</title>
        <authorList>
            <person name="Anantharaman K."/>
            <person name="Brown C.T."/>
            <person name="Hug L.A."/>
            <person name="Sharon I."/>
            <person name="Castelle C.J."/>
            <person name="Probst A.J."/>
            <person name="Thomas B.C."/>
            <person name="Singh A."/>
            <person name="Wilkins M.J."/>
            <person name="Karaoz U."/>
            <person name="Brodie E.L."/>
            <person name="Williams K.H."/>
            <person name="Hubbard S.S."/>
            <person name="Banfield J.F."/>
        </authorList>
    </citation>
    <scope>NUCLEOTIDE SEQUENCE [LARGE SCALE GENOMIC DNA]</scope>
</reference>
<evidence type="ECO:0000313" key="4">
    <source>
        <dbReference type="Proteomes" id="UP000176253"/>
    </source>
</evidence>
<proteinExistence type="predicted"/>
<dbReference type="EMBL" id="MFJM01000070">
    <property type="protein sequence ID" value="OGG15844.1"/>
    <property type="molecule type" value="Genomic_DNA"/>
</dbReference>
<dbReference type="AlphaFoldDB" id="A0A1F5ZU25"/>
<dbReference type="InterPro" id="IPR000644">
    <property type="entry name" value="CBS_dom"/>
</dbReference>
<sequence>MLYISEILGKDVINERNLSLGKVSDVLFLYAEVPNVTKIRVASEKKDVLIAISDIKKINQQIFVSKHFKEGSREENEASIKENLLDRQVIDLVGNKVVRVNDVVVADKPNFYISGIDISFWGVLRRLHLLSTVIRAIRFLRLPPVRFSFLSWGDIHNLEFDLGQIKLKSREEKLNRIHPEDLADHLQTTNIGNIKKFIQTLDTEKAAEVFGGLSLVHQTAVINELNPQSAAVLMQNLDPDEATDILLALNRRKRELIISLLPEKEQKELTKLIGLSTTSMGELLTTEYLAVDSKSTAREIVEHLRRETGDFSCLHAIYVLNEKKQLTGVFSLHELLMQSSETPAYKFMIAEPLVLTLSTPLELAAKKMIRYKFSALPVVDTEKKLVGIVTIDDLSDYLLDRL</sequence>
<organism evidence="3 4">
    <name type="scientific">Candidatus Gottesmanbacteria bacterium RIFCSPHIGHO2_02_FULL_39_14</name>
    <dbReference type="NCBI Taxonomy" id="1798383"/>
    <lineage>
        <taxon>Bacteria</taxon>
        <taxon>Candidatus Gottesmaniibacteriota</taxon>
    </lineage>
</organism>
<dbReference type="InterPro" id="IPR027275">
    <property type="entry name" value="PRC-brl_dom"/>
</dbReference>
<dbReference type="SUPFAM" id="SSF54631">
    <property type="entry name" value="CBS-domain pair"/>
    <property type="match status" value="1"/>
</dbReference>
<dbReference type="CDD" id="cd04606">
    <property type="entry name" value="CBS_pair_Mg_transporter"/>
    <property type="match status" value="1"/>
</dbReference>
<comment type="caution">
    <text evidence="3">The sequence shown here is derived from an EMBL/GenBank/DDBJ whole genome shotgun (WGS) entry which is preliminary data.</text>
</comment>
<accession>A0A1F5ZU25</accession>
<dbReference type="InterPro" id="IPR046342">
    <property type="entry name" value="CBS_dom_sf"/>
</dbReference>
<dbReference type="PROSITE" id="PS51371">
    <property type="entry name" value="CBS"/>
    <property type="match status" value="1"/>
</dbReference>
<dbReference type="Gene3D" id="3.10.580.10">
    <property type="entry name" value="CBS-domain"/>
    <property type="match status" value="1"/>
</dbReference>